<keyword evidence="1" id="KW-0812">Transmembrane</keyword>
<comment type="caution">
    <text evidence="3">The sequence shown here is derived from an EMBL/GenBank/DDBJ whole genome shotgun (WGS) entry which is preliminary data.</text>
</comment>
<feature type="transmembrane region" description="Helical" evidence="1">
    <location>
        <begin position="186"/>
        <end position="210"/>
    </location>
</feature>
<reference evidence="3 4" key="1">
    <citation type="journal article" date="2016" name="Nat. Commun.">
        <title>Thousands of microbial genomes shed light on interconnected biogeochemical processes in an aquifer system.</title>
        <authorList>
            <person name="Anantharaman K."/>
            <person name="Brown C.T."/>
            <person name="Hug L.A."/>
            <person name="Sharon I."/>
            <person name="Castelle C.J."/>
            <person name="Probst A.J."/>
            <person name="Thomas B.C."/>
            <person name="Singh A."/>
            <person name="Wilkins M.J."/>
            <person name="Karaoz U."/>
            <person name="Brodie E.L."/>
            <person name="Williams K.H."/>
            <person name="Hubbard S.S."/>
            <person name="Banfield J.F."/>
        </authorList>
    </citation>
    <scope>NUCLEOTIDE SEQUENCE [LARGE SCALE GENOMIC DNA]</scope>
</reference>
<proteinExistence type="predicted"/>
<evidence type="ECO:0000256" key="1">
    <source>
        <dbReference type="SAM" id="Phobius"/>
    </source>
</evidence>
<feature type="transmembrane region" description="Helical" evidence="1">
    <location>
        <begin position="9"/>
        <end position="31"/>
    </location>
</feature>
<feature type="transmembrane region" description="Helical" evidence="1">
    <location>
        <begin position="361"/>
        <end position="383"/>
    </location>
</feature>
<feature type="transmembrane region" description="Helical" evidence="1">
    <location>
        <begin position="222"/>
        <end position="241"/>
    </location>
</feature>
<dbReference type="InterPro" id="IPR018776">
    <property type="entry name" value="Membrane_prot_PTPS-rel_domain"/>
</dbReference>
<dbReference type="AlphaFoldDB" id="A0A1F7RV63"/>
<protein>
    <recommendedName>
        <fullName evidence="2">Membrane protein 6-pyruvoyl-tetrahydropterin synthase-related domain-containing protein</fullName>
    </recommendedName>
</protein>
<accession>A0A1F7RV63</accession>
<evidence type="ECO:0000313" key="4">
    <source>
        <dbReference type="Proteomes" id="UP000178797"/>
    </source>
</evidence>
<sequence length="388" mass="45324">MNFKIKDNFLIFSAILIFASFIHSYFFQLLLLHNFNVFEYLRIIVEFNKNIQNGSLVPRWAPDFGNGYGTPFFIFNQSLGYYITEILYIISYDYFVAIKLSFFLVTFLSGLFAYLLSKEFSGKFSGLLFSFLYMILPYLSSGLNRSFTFSGFSALPWIPLVMWSFYKMQNCKKDKIKYLSLSSFSYALLIMSHGNISLIFLFALLFYIIFMNLYYKKRANEIIICFISLIIGISLSAFLWLPASYEKKYVQKHGSVPVWVKKISGKNPENRFTPLTGKAELMHEKFSPNEYFLRVKASEGASIRINIFYFPGWRAYVWDNNPKNTLKRKEIKIEHSNEYGLMDINIPSGFPIIDLIFTNTLIRWIADILSYCGVVALYFIYILTRSSK</sequence>
<feature type="domain" description="Membrane protein 6-pyruvoyl-tetrahydropterin synthase-related" evidence="2">
    <location>
        <begin position="78"/>
        <end position="263"/>
    </location>
</feature>
<dbReference type="EMBL" id="MGDE01000135">
    <property type="protein sequence ID" value="OGL45423.1"/>
    <property type="molecule type" value="Genomic_DNA"/>
</dbReference>
<name>A0A1F7RV63_9BACT</name>
<organism evidence="3 4">
    <name type="scientific">Candidatus Schekmanbacteria bacterium RBG_16_38_10</name>
    <dbReference type="NCBI Taxonomy" id="1817879"/>
    <lineage>
        <taxon>Bacteria</taxon>
        <taxon>Candidatus Schekmaniibacteriota</taxon>
    </lineage>
</organism>
<gene>
    <name evidence="3" type="ORF">A2W05_05905</name>
</gene>
<feature type="transmembrane region" description="Helical" evidence="1">
    <location>
        <begin position="147"/>
        <end position="166"/>
    </location>
</feature>
<keyword evidence="1" id="KW-1133">Transmembrane helix</keyword>
<feature type="transmembrane region" description="Helical" evidence="1">
    <location>
        <begin position="97"/>
        <end position="116"/>
    </location>
</feature>
<evidence type="ECO:0000313" key="3">
    <source>
        <dbReference type="EMBL" id="OGL45423.1"/>
    </source>
</evidence>
<evidence type="ECO:0000259" key="2">
    <source>
        <dbReference type="Pfam" id="PF10131"/>
    </source>
</evidence>
<feature type="transmembrane region" description="Helical" evidence="1">
    <location>
        <begin position="72"/>
        <end position="90"/>
    </location>
</feature>
<dbReference type="Pfam" id="PF10131">
    <property type="entry name" value="PTPS_related"/>
    <property type="match status" value="1"/>
</dbReference>
<dbReference type="Proteomes" id="UP000178797">
    <property type="component" value="Unassembled WGS sequence"/>
</dbReference>
<feature type="transmembrane region" description="Helical" evidence="1">
    <location>
        <begin position="122"/>
        <end position="140"/>
    </location>
</feature>
<keyword evidence="1" id="KW-0472">Membrane</keyword>